<dbReference type="AlphaFoldDB" id="A0A371G8J9"/>
<dbReference type="PANTHER" id="PTHR33240">
    <property type="entry name" value="OS08G0508500 PROTEIN"/>
    <property type="match status" value="1"/>
</dbReference>
<keyword evidence="2" id="KW-1185">Reference proteome</keyword>
<comment type="caution">
    <text evidence="1">The sequence shown here is derived from an EMBL/GenBank/DDBJ whole genome shotgun (WGS) entry which is preliminary data.</text>
</comment>
<feature type="non-terminal residue" evidence="1">
    <location>
        <position position="1"/>
    </location>
</feature>
<organism evidence="1 2">
    <name type="scientific">Mucuna pruriens</name>
    <name type="common">Velvet bean</name>
    <name type="synonym">Dolichos pruriens</name>
    <dbReference type="NCBI Taxonomy" id="157652"/>
    <lineage>
        <taxon>Eukaryota</taxon>
        <taxon>Viridiplantae</taxon>
        <taxon>Streptophyta</taxon>
        <taxon>Embryophyta</taxon>
        <taxon>Tracheophyta</taxon>
        <taxon>Spermatophyta</taxon>
        <taxon>Magnoliopsida</taxon>
        <taxon>eudicotyledons</taxon>
        <taxon>Gunneridae</taxon>
        <taxon>Pentapetalae</taxon>
        <taxon>rosids</taxon>
        <taxon>fabids</taxon>
        <taxon>Fabales</taxon>
        <taxon>Fabaceae</taxon>
        <taxon>Papilionoideae</taxon>
        <taxon>50 kb inversion clade</taxon>
        <taxon>NPAAA clade</taxon>
        <taxon>indigoferoid/millettioid clade</taxon>
        <taxon>Phaseoleae</taxon>
        <taxon>Mucuna</taxon>
    </lineage>
</organism>
<accession>A0A371G8J9</accession>
<dbReference type="EMBL" id="QJKJ01006384">
    <property type="protein sequence ID" value="RDX86880.1"/>
    <property type="molecule type" value="Genomic_DNA"/>
</dbReference>
<reference evidence="1" key="1">
    <citation type="submission" date="2018-05" db="EMBL/GenBank/DDBJ databases">
        <title>Draft genome of Mucuna pruriens seed.</title>
        <authorList>
            <person name="Nnadi N.E."/>
            <person name="Vos R."/>
            <person name="Hasami M.H."/>
            <person name="Devisetty U.K."/>
            <person name="Aguiy J.C."/>
        </authorList>
    </citation>
    <scope>NUCLEOTIDE SEQUENCE [LARGE SCALE GENOMIC DNA]</scope>
    <source>
        <strain evidence="1">JCA_2017</strain>
    </source>
</reference>
<sequence length="99" mass="11248">MEIDLEHNDSMVVTIEVANFAVKKVLVDQGSSTDILYLSTFKHLQIPLTEIRLHHEQLVGFSSEQCYINSLKVGTSDQPRKRTDNIAIIVELDLRPLVE</sequence>
<name>A0A371G8J9_MUCPR</name>
<evidence type="ECO:0000313" key="2">
    <source>
        <dbReference type="Proteomes" id="UP000257109"/>
    </source>
</evidence>
<evidence type="ECO:0000313" key="1">
    <source>
        <dbReference type="EMBL" id="RDX86880.1"/>
    </source>
</evidence>
<protein>
    <submittedName>
        <fullName evidence="1">Uncharacterized protein</fullName>
    </submittedName>
</protein>
<proteinExistence type="predicted"/>
<dbReference type="PANTHER" id="PTHR33240:SF15">
    <property type="entry name" value="GAG-PRO-LIKE PROTEIN"/>
    <property type="match status" value="1"/>
</dbReference>
<gene>
    <name evidence="1" type="ORF">CR513_31720</name>
</gene>
<dbReference type="OrthoDB" id="1166630at2759"/>
<dbReference type="Proteomes" id="UP000257109">
    <property type="component" value="Unassembled WGS sequence"/>
</dbReference>